<proteinExistence type="predicted"/>
<protein>
    <submittedName>
        <fullName evidence="4">Arrestin domain-containing protein 3-like</fullName>
    </submittedName>
</protein>
<dbReference type="SMART" id="SM01017">
    <property type="entry name" value="Arrestin_C"/>
    <property type="match status" value="1"/>
</dbReference>
<dbReference type="InterPro" id="IPR011022">
    <property type="entry name" value="Arrestin_C-like"/>
</dbReference>
<dbReference type="PANTHER" id="PTHR11188">
    <property type="entry name" value="ARRESTIN DOMAIN CONTAINING PROTEIN"/>
    <property type="match status" value="1"/>
</dbReference>
<keyword evidence="3" id="KW-1185">Reference proteome</keyword>
<feature type="region of interest" description="Disordered" evidence="1">
    <location>
        <begin position="245"/>
        <end position="279"/>
    </location>
</feature>
<dbReference type="Pfam" id="PF02752">
    <property type="entry name" value="Arrestin_C"/>
    <property type="match status" value="1"/>
</dbReference>
<feature type="compositionally biased region" description="Basic residues" evidence="1">
    <location>
        <begin position="245"/>
        <end position="257"/>
    </location>
</feature>
<dbReference type="Proteomes" id="UP000694865">
    <property type="component" value="Unplaced"/>
</dbReference>
<dbReference type="InterPro" id="IPR050357">
    <property type="entry name" value="Arrestin_domain-protein"/>
</dbReference>
<name>A0ABM0MVC2_SACKO</name>
<feature type="compositionally biased region" description="Polar residues" evidence="1">
    <location>
        <begin position="261"/>
        <end position="276"/>
    </location>
</feature>
<dbReference type="Gene3D" id="2.60.40.640">
    <property type="match status" value="1"/>
</dbReference>
<gene>
    <name evidence="4" type="primary">LOC102810190</name>
</gene>
<sequence>MARTAKPGAFAIVLHDHKSVYRLGDSLKGHVLLSHSEPLTLRVYNCALEPIFGQVHVKVHIPVHGAGRIWVNALAVIFEPLEREEERAIGCCNKTGNLSIKIELDKKGYQPGESMYINMQLHNNSRTRISSVSLLLVQISSFTASPPGLSGAIAKGVFGRATQTRSCRQVMSRLEEEGCGARSSKSWVQKELKIPIACATTGLEGCAFIDVKYHVELQASFTGFCNPDLIMKCPVTLGVFNRHRRRHHHHHRHHNHHNASGGINSTANTTGTTVPTSEGLPADLSAMQSQIEQSLNLSAGDVLAIV</sequence>
<dbReference type="SUPFAM" id="SSF81296">
    <property type="entry name" value="E set domains"/>
    <property type="match status" value="1"/>
</dbReference>
<dbReference type="InterPro" id="IPR014756">
    <property type="entry name" value="Ig_E-set"/>
</dbReference>
<organism evidence="3 4">
    <name type="scientific">Saccoglossus kowalevskii</name>
    <name type="common">Acorn worm</name>
    <dbReference type="NCBI Taxonomy" id="10224"/>
    <lineage>
        <taxon>Eukaryota</taxon>
        <taxon>Metazoa</taxon>
        <taxon>Hemichordata</taxon>
        <taxon>Enteropneusta</taxon>
        <taxon>Harrimaniidae</taxon>
        <taxon>Saccoglossus</taxon>
    </lineage>
</organism>
<evidence type="ECO:0000256" key="1">
    <source>
        <dbReference type="SAM" id="MobiDB-lite"/>
    </source>
</evidence>
<evidence type="ECO:0000313" key="4">
    <source>
        <dbReference type="RefSeq" id="XP_006823963.1"/>
    </source>
</evidence>
<accession>A0ABM0MVC2</accession>
<dbReference type="GeneID" id="102810190"/>
<evidence type="ECO:0000259" key="2">
    <source>
        <dbReference type="SMART" id="SM01017"/>
    </source>
</evidence>
<reference evidence="4" key="1">
    <citation type="submission" date="2025-08" db="UniProtKB">
        <authorList>
            <consortium name="RefSeq"/>
        </authorList>
    </citation>
    <scope>IDENTIFICATION</scope>
    <source>
        <tissue evidence="4">Testes</tissue>
    </source>
</reference>
<dbReference type="PANTHER" id="PTHR11188:SF176">
    <property type="entry name" value="ARRESTIN DOMAIN-CONTAINING PROTEIN 1"/>
    <property type="match status" value="1"/>
</dbReference>
<feature type="domain" description="Arrestin C-terminal-like" evidence="2">
    <location>
        <begin position="94"/>
        <end position="250"/>
    </location>
</feature>
<dbReference type="InterPro" id="IPR014752">
    <property type="entry name" value="Arrestin-like_C"/>
</dbReference>
<dbReference type="RefSeq" id="XP_006823963.1">
    <property type="nucleotide sequence ID" value="XM_006823900.1"/>
</dbReference>
<evidence type="ECO:0000313" key="3">
    <source>
        <dbReference type="Proteomes" id="UP000694865"/>
    </source>
</evidence>